<feature type="binding site" description="axial binding residue" evidence="14">
    <location>
        <position position="470"/>
    </location>
    <ligand>
        <name>heme</name>
        <dbReference type="ChEBI" id="CHEBI:30413"/>
    </ligand>
    <ligandPart>
        <name>Fe</name>
        <dbReference type="ChEBI" id="CHEBI:18248"/>
    </ligandPart>
</feature>
<dbReference type="InterPro" id="IPR036396">
    <property type="entry name" value="Cyt_P450_sf"/>
</dbReference>
<evidence type="ECO:0000313" key="17">
    <source>
        <dbReference type="EnsemblMetazoa" id="XP_003730026"/>
    </source>
</evidence>
<reference evidence="17" key="2">
    <citation type="submission" date="2021-01" db="UniProtKB">
        <authorList>
            <consortium name="EnsemblMetazoa"/>
        </authorList>
    </citation>
    <scope>IDENTIFICATION</scope>
</reference>
<dbReference type="GO" id="GO:0020037">
    <property type="term" value="F:heme binding"/>
    <property type="evidence" value="ECO:0007669"/>
    <property type="project" value="InterPro"/>
</dbReference>
<dbReference type="GO" id="GO:0005739">
    <property type="term" value="C:mitochondrion"/>
    <property type="evidence" value="ECO:0000318"/>
    <property type="project" value="GO_Central"/>
</dbReference>
<keyword evidence="12 15" id="KW-0503">Monooxygenase</keyword>
<name>A0A7M7GJ35_STRPU</name>
<dbReference type="AlphaFoldDB" id="A0A7M7GJ35"/>
<sequence length="523" mass="58913">MDKNLPDVLTDDVLINAVSVTTYLMLIITSILFTRYWINAKRESDKVAKSGGRPLPGPWGLPVFGSMLSLDPSGPHLSLMKLAKVYGHVFKIQMGSRPVLVLNGLKAIRNALVKQAVVFAGRPDLLTLKAINSANLFGPSLSFSQYSEEWKLHRKITETSLRHFTAGSQVPFVESVAKGEAEELVRYLKVPKCERSVDIPCLVRLSVSNLMLWFMFRKRASYDDKKFIESINILDGLSEAGSGNLVDFLPWLRFFSLDSSTGFLEAQKRFNKSVRGLIDERHELYDPESAQHVFMDEIIALGHVSEEDEFQRLGLAGRTVLQNAFDFFGAGLGTTSATLEWAMVHMALFPKAQYEVQCEIDKVVGRDRLPTLNDREYLPLTQSCLLEIQRYAAVTPFGIPHSTTKDTILDGYFVPKDMVVFVNLYSANFDPEVWDEPEVFNPRRFLAQDGALDDEKMKLLKAFGLGRRRCVGSGLASINLFIYFSTLLHQLRFSCPEGGEVNLEFQFGITLHPKNLNVHIESR</sequence>
<dbReference type="FunFam" id="1.10.630.10:FF:000238">
    <property type="entry name" value="Cytochrome P450 2A6"/>
    <property type="match status" value="1"/>
</dbReference>
<dbReference type="PRINTS" id="PR00463">
    <property type="entry name" value="EP450I"/>
</dbReference>
<evidence type="ECO:0000256" key="14">
    <source>
        <dbReference type="PIRSR" id="PIRSR602401-1"/>
    </source>
</evidence>
<dbReference type="GO" id="GO:0009404">
    <property type="term" value="P:toxin metabolic process"/>
    <property type="evidence" value="ECO:0000318"/>
    <property type="project" value="GO_Central"/>
</dbReference>
<proteinExistence type="inferred from homology"/>
<dbReference type="InterPro" id="IPR017972">
    <property type="entry name" value="Cyt_P450_CS"/>
</dbReference>
<dbReference type="GO" id="GO:0042178">
    <property type="term" value="P:xenobiotic catabolic process"/>
    <property type="evidence" value="ECO:0000318"/>
    <property type="project" value="GO_Central"/>
</dbReference>
<keyword evidence="16" id="KW-0812">Transmembrane</keyword>
<dbReference type="SUPFAM" id="SSF48264">
    <property type="entry name" value="Cytochrome P450"/>
    <property type="match status" value="1"/>
</dbReference>
<dbReference type="Gene3D" id="1.10.630.10">
    <property type="entry name" value="Cytochrome P450"/>
    <property type="match status" value="1"/>
</dbReference>
<evidence type="ECO:0000313" key="18">
    <source>
        <dbReference type="Proteomes" id="UP000007110"/>
    </source>
</evidence>
<feature type="transmembrane region" description="Helical" evidence="16">
    <location>
        <begin position="20"/>
        <end position="38"/>
    </location>
</feature>
<dbReference type="EC" id="1.14.14.1" evidence="5"/>
<dbReference type="Pfam" id="PF00067">
    <property type="entry name" value="p450"/>
    <property type="match status" value="1"/>
</dbReference>
<evidence type="ECO:0000256" key="12">
    <source>
        <dbReference type="ARBA" id="ARBA00023033"/>
    </source>
</evidence>
<keyword evidence="13 16" id="KW-0472">Membrane</keyword>
<evidence type="ECO:0000256" key="8">
    <source>
        <dbReference type="ARBA" id="ARBA00022824"/>
    </source>
</evidence>
<evidence type="ECO:0000256" key="15">
    <source>
        <dbReference type="RuleBase" id="RU000461"/>
    </source>
</evidence>
<evidence type="ECO:0000256" key="2">
    <source>
        <dbReference type="ARBA" id="ARBA00004174"/>
    </source>
</evidence>
<dbReference type="GeneID" id="578140"/>
<dbReference type="InParanoid" id="A0A7M7GJ35"/>
<evidence type="ECO:0000256" key="4">
    <source>
        <dbReference type="ARBA" id="ARBA00010617"/>
    </source>
</evidence>
<keyword evidence="7 14" id="KW-0479">Metal-binding</keyword>
<dbReference type="GO" id="GO:0005506">
    <property type="term" value="F:iron ion binding"/>
    <property type="evidence" value="ECO:0007669"/>
    <property type="project" value="InterPro"/>
</dbReference>
<keyword evidence="16" id="KW-1133">Transmembrane helix</keyword>
<dbReference type="GO" id="GO:0008210">
    <property type="term" value="P:estrogen metabolic process"/>
    <property type="evidence" value="ECO:0000318"/>
    <property type="project" value="GO_Central"/>
</dbReference>
<dbReference type="OMA" id="HETSGMV"/>
<dbReference type="RefSeq" id="XP_003730026.2">
    <property type="nucleotide sequence ID" value="XM_003729978.3"/>
</dbReference>
<dbReference type="PANTHER" id="PTHR24289:SF21">
    <property type="entry name" value="CYTOCHROME P450 1A"/>
    <property type="match status" value="1"/>
</dbReference>
<accession>A0A7M7GJ35</accession>
<dbReference type="GO" id="GO:0006706">
    <property type="term" value="P:steroid catabolic process"/>
    <property type="evidence" value="ECO:0000318"/>
    <property type="project" value="GO_Central"/>
</dbReference>
<protein>
    <recommendedName>
        <fullName evidence="5">unspecific monooxygenase</fullName>
        <ecNumber evidence="5">1.14.14.1</ecNumber>
    </recommendedName>
</protein>
<dbReference type="KEGG" id="spu:578140"/>
<keyword evidence="6 14" id="KW-0349">Heme</keyword>
<dbReference type="PANTHER" id="PTHR24289">
    <property type="entry name" value="STEROID 17-ALPHA-HYDROXYLASE/17,20 LYASE"/>
    <property type="match status" value="1"/>
</dbReference>
<organism evidence="17 18">
    <name type="scientific">Strongylocentrotus purpuratus</name>
    <name type="common">Purple sea urchin</name>
    <dbReference type="NCBI Taxonomy" id="7668"/>
    <lineage>
        <taxon>Eukaryota</taxon>
        <taxon>Metazoa</taxon>
        <taxon>Echinodermata</taxon>
        <taxon>Eleutherozoa</taxon>
        <taxon>Echinozoa</taxon>
        <taxon>Echinoidea</taxon>
        <taxon>Euechinoidea</taxon>
        <taxon>Echinacea</taxon>
        <taxon>Camarodonta</taxon>
        <taxon>Echinidea</taxon>
        <taxon>Strongylocentrotidae</taxon>
        <taxon>Strongylocentrotus</taxon>
    </lineage>
</organism>
<keyword evidence="8" id="KW-0256">Endoplasmic reticulum</keyword>
<evidence type="ECO:0000256" key="11">
    <source>
        <dbReference type="ARBA" id="ARBA00023004"/>
    </source>
</evidence>
<dbReference type="Proteomes" id="UP000007110">
    <property type="component" value="Unassembled WGS sequence"/>
</dbReference>
<dbReference type="InterPro" id="IPR001128">
    <property type="entry name" value="Cyt_P450"/>
</dbReference>
<keyword evidence="11 14" id="KW-0408">Iron</keyword>
<dbReference type="PRINTS" id="PR00385">
    <property type="entry name" value="P450"/>
</dbReference>
<reference evidence="18" key="1">
    <citation type="submission" date="2015-02" db="EMBL/GenBank/DDBJ databases">
        <title>Genome sequencing for Strongylocentrotus purpuratus.</title>
        <authorList>
            <person name="Murali S."/>
            <person name="Liu Y."/>
            <person name="Vee V."/>
            <person name="English A."/>
            <person name="Wang M."/>
            <person name="Skinner E."/>
            <person name="Han Y."/>
            <person name="Muzny D.M."/>
            <person name="Worley K.C."/>
            <person name="Gibbs R.A."/>
        </authorList>
    </citation>
    <scope>NUCLEOTIDE SEQUENCE</scope>
</reference>
<dbReference type="OrthoDB" id="1055148at2759"/>
<dbReference type="GO" id="GO:0016712">
    <property type="term" value="F:oxidoreductase activity, acting on paired donors, with incorporation or reduction of molecular oxygen, reduced flavin or flavoprotein as one donor, and incorporation of one atom of oxygen"/>
    <property type="evidence" value="ECO:0000318"/>
    <property type="project" value="GO_Central"/>
</dbReference>
<evidence type="ECO:0000256" key="6">
    <source>
        <dbReference type="ARBA" id="ARBA00022617"/>
    </source>
</evidence>
<keyword evidence="18" id="KW-1185">Reference proteome</keyword>
<evidence type="ECO:0000256" key="9">
    <source>
        <dbReference type="ARBA" id="ARBA00022848"/>
    </source>
</evidence>
<comment type="similarity">
    <text evidence="4 15">Belongs to the cytochrome P450 family.</text>
</comment>
<evidence type="ECO:0000256" key="13">
    <source>
        <dbReference type="ARBA" id="ARBA00023136"/>
    </source>
</evidence>
<evidence type="ECO:0000256" key="1">
    <source>
        <dbReference type="ARBA" id="ARBA00001971"/>
    </source>
</evidence>
<evidence type="ECO:0000256" key="5">
    <source>
        <dbReference type="ARBA" id="ARBA00012109"/>
    </source>
</evidence>
<dbReference type="EnsemblMetazoa" id="XM_003729978">
    <property type="protein sequence ID" value="XP_003730026"/>
    <property type="gene ID" value="LOC578140"/>
</dbReference>
<keyword evidence="10 15" id="KW-0560">Oxidoreductase</keyword>
<evidence type="ECO:0000256" key="7">
    <source>
        <dbReference type="ARBA" id="ARBA00022723"/>
    </source>
</evidence>
<keyword evidence="9" id="KW-0492">Microsome</keyword>
<dbReference type="FunCoup" id="A0A7M7GJ35">
    <property type="interactions" value="509"/>
</dbReference>
<evidence type="ECO:0000256" key="3">
    <source>
        <dbReference type="ARBA" id="ARBA00004406"/>
    </source>
</evidence>
<evidence type="ECO:0000256" key="10">
    <source>
        <dbReference type="ARBA" id="ARBA00023002"/>
    </source>
</evidence>
<dbReference type="GO" id="GO:0005789">
    <property type="term" value="C:endoplasmic reticulum membrane"/>
    <property type="evidence" value="ECO:0007669"/>
    <property type="project" value="UniProtKB-SubCell"/>
</dbReference>
<comment type="subcellular location">
    <subcellularLocation>
        <location evidence="3">Endoplasmic reticulum membrane</location>
        <topology evidence="3">Peripheral membrane protein</topology>
    </subcellularLocation>
    <subcellularLocation>
        <location evidence="2">Microsome membrane</location>
        <topology evidence="2">Peripheral membrane protein</topology>
    </subcellularLocation>
</comment>
<dbReference type="InterPro" id="IPR002401">
    <property type="entry name" value="Cyt_P450_E_grp-I"/>
</dbReference>
<comment type="cofactor">
    <cofactor evidence="1 14">
        <name>heme</name>
        <dbReference type="ChEBI" id="CHEBI:30413"/>
    </cofactor>
</comment>
<evidence type="ECO:0000256" key="16">
    <source>
        <dbReference type="SAM" id="Phobius"/>
    </source>
</evidence>
<dbReference type="PROSITE" id="PS00086">
    <property type="entry name" value="CYTOCHROME_P450"/>
    <property type="match status" value="1"/>
</dbReference>